<keyword evidence="5" id="KW-0813">Transport</keyword>
<keyword evidence="2 5" id="KW-0812">Transmembrane</keyword>
<comment type="function">
    <text evidence="5">Part of the twin-arginine translocation (Tat) system that transports large folded proteins containing a characteristic twin-arginine motif in their signal peptide across membranes.</text>
</comment>
<feature type="transmembrane region" description="Helical" evidence="5">
    <location>
        <begin position="128"/>
        <end position="147"/>
    </location>
</feature>
<sequence>MTLLEHLIELRRRLILVGFFFFGFFFIACIWIVPWVLALQERQLPATFHFYTIRISEGLEVYLNLAALLALLFTLPLLFWQLWAYIKPGLYEQEKKIGQFYFPLVLTMFLTGGIFAYFFIFPIIVNSLIRFSTSLGFNVLVTFSDYLQLLTQVLLWFGILFQYPLVIIFLARIGLVGADQLKKKRKYAYFTILVIAGLISPPEVMSHLAMTVPLILLYEISLLFIVRLEKRTAPNE</sequence>
<feature type="transmembrane region" description="Helical" evidence="5">
    <location>
        <begin position="14"/>
        <end position="38"/>
    </location>
</feature>
<evidence type="ECO:0000256" key="1">
    <source>
        <dbReference type="ARBA" id="ARBA00004141"/>
    </source>
</evidence>
<dbReference type="EMBL" id="JBHUMO010000033">
    <property type="protein sequence ID" value="MFD2728760.1"/>
    <property type="molecule type" value="Genomic_DNA"/>
</dbReference>
<feature type="transmembrane region" description="Helical" evidence="5">
    <location>
        <begin position="153"/>
        <end position="175"/>
    </location>
</feature>
<keyword evidence="5" id="KW-1003">Cell membrane</keyword>
<keyword evidence="7" id="KW-1185">Reference proteome</keyword>
<dbReference type="RefSeq" id="WP_379980470.1">
    <property type="nucleotide sequence ID" value="NZ_JBHUMO010000033.1"/>
</dbReference>
<keyword evidence="5" id="KW-0811">Translocation</keyword>
<evidence type="ECO:0000313" key="7">
    <source>
        <dbReference type="Proteomes" id="UP001597427"/>
    </source>
</evidence>
<dbReference type="PRINTS" id="PR01840">
    <property type="entry name" value="TATCFAMILY"/>
</dbReference>
<reference evidence="7" key="1">
    <citation type="journal article" date="2019" name="Int. J. Syst. Evol. Microbiol.">
        <title>The Global Catalogue of Microorganisms (GCM) 10K type strain sequencing project: providing services to taxonomists for standard genome sequencing and annotation.</title>
        <authorList>
            <consortium name="The Broad Institute Genomics Platform"/>
            <consortium name="The Broad Institute Genome Sequencing Center for Infectious Disease"/>
            <person name="Wu L."/>
            <person name="Ma J."/>
        </authorList>
    </citation>
    <scope>NUCLEOTIDE SEQUENCE [LARGE SCALE GENOMIC DNA]</scope>
    <source>
        <strain evidence="7">TISTR 932</strain>
    </source>
</reference>
<comment type="caution">
    <text evidence="6">The sequence shown here is derived from an EMBL/GenBank/DDBJ whole genome shotgun (WGS) entry which is preliminary data.</text>
</comment>
<dbReference type="NCBIfam" id="TIGR00945">
    <property type="entry name" value="tatC"/>
    <property type="match status" value="1"/>
</dbReference>
<dbReference type="PANTHER" id="PTHR30371">
    <property type="entry name" value="SEC-INDEPENDENT PROTEIN TRANSLOCASE PROTEIN TATC"/>
    <property type="match status" value="1"/>
</dbReference>
<organism evidence="6 7">
    <name type="scientific">Enterococcus camelliae</name>
    <dbReference type="NCBI Taxonomy" id="453959"/>
    <lineage>
        <taxon>Bacteria</taxon>
        <taxon>Bacillati</taxon>
        <taxon>Bacillota</taxon>
        <taxon>Bacilli</taxon>
        <taxon>Lactobacillales</taxon>
        <taxon>Enterococcaceae</taxon>
        <taxon>Enterococcus</taxon>
    </lineage>
</organism>
<keyword evidence="5" id="KW-0653">Protein transport</keyword>
<name>A0ABW5TJ88_9ENTE</name>
<gene>
    <name evidence="5 6" type="primary">tatC</name>
    <name evidence="6" type="ORF">ACFSR0_04875</name>
</gene>
<proteinExistence type="inferred from homology"/>
<evidence type="ECO:0000256" key="3">
    <source>
        <dbReference type="ARBA" id="ARBA00022989"/>
    </source>
</evidence>
<comment type="subunit">
    <text evidence="5">Forms a complex with TatA.</text>
</comment>
<dbReference type="InterPro" id="IPR002033">
    <property type="entry name" value="TatC"/>
</dbReference>
<protein>
    <recommendedName>
        <fullName evidence="5">Sec-independent protein translocase protein TatC</fullName>
    </recommendedName>
</protein>
<evidence type="ECO:0000313" key="6">
    <source>
        <dbReference type="EMBL" id="MFD2728760.1"/>
    </source>
</evidence>
<feature type="transmembrane region" description="Helical" evidence="5">
    <location>
        <begin position="208"/>
        <end position="226"/>
    </location>
</feature>
<keyword evidence="4 5" id="KW-0472">Membrane</keyword>
<feature type="transmembrane region" description="Helical" evidence="5">
    <location>
        <begin position="187"/>
        <end position="202"/>
    </location>
</feature>
<dbReference type="HAMAP" id="MF_00902">
    <property type="entry name" value="TatC"/>
    <property type="match status" value="1"/>
</dbReference>
<feature type="transmembrane region" description="Helical" evidence="5">
    <location>
        <begin position="100"/>
        <end position="121"/>
    </location>
</feature>
<dbReference type="Proteomes" id="UP001597427">
    <property type="component" value="Unassembled WGS sequence"/>
</dbReference>
<comment type="subcellular location">
    <subcellularLocation>
        <location evidence="5">Cell membrane</location>
        <topology evidence="5">Multi-pass membrane protein</topology>
    </subcellularLocation>
    <subcellularLocation>
        <location evidence="1">Membrane</location>
        <topology evidence="1">Multi-pass membrane protein</topology>
    </subcellularLocation>
</comment>
<comment type="similarity">
    <text evidence="5">Belongs to the TatC family.</text>
</comment>
<evidence type="ECO:0000256" key="4">
    <source>
        <dbReference type="ARBA" id="ARBA00023136"/>
    </source>
</evidence>
<evidence type="ECO:0000256" key="5">
    <source>
        <dbReference type="HAMAP-Rule" id="MF_00902"/>
    </source>
</evidence>
<dbReference type="PANTHER" id="PTHR30371:SF0">
    <property type="entry name" value="SEC-INDEPENDENT PROTEIN TRANSLOCASE PROTEIN TATC, CHLOROPLASTIC-RELATED"/>
    <property type="match status" value="1"/>
</dbReference>
<feature type="transmembrane region" description="Helical" evidence="5">
    <location>
        <begin position="59"/>
        <end position="80"/>
    </location>
</feature>
<keyword evidence="3 5" id="KW-1133">Transmembrane helix</keyword>
<accession>A0ABW5TJ88</accession>
<dbReference type="Pfam" id="PF00902">
    <property type="entry name" value="TatC"/>
    <property type="match status" value="1"/>
</dbReference>
<evidence type="ECO:0000256" key="2">
    <source>
        <dbReference type="ARBA" id="ARBA00022692"/>
    </source>
</evidence>